<dbReference type="SUPFAM" id="SSF52833">
    <property type="entry name" value="Thioredoxin-like"/>
    <property type="match status" value="1"/>
</dbReference>
<gene>
    <name evidence="3" type="primary">LOC100207134</name>
</gene>
<organism evidence="2 3">
    <name type="scientific">Hydra vulgaris</name>
    <name type="common">Hydra</name>
    <name type="synonym">Hydra attenuata</name>
    <dbReference type="NCBI Taxonomy" id="6087"/>
    <lineage>
        <taxon>Eukaryota</taxon>
        <taxon>Metazoa</taxon>
        <taxon>Cnidaria</taxon>
        <taxon>Hydrozoa</taxon>
        <taxon>Hydroidolina</taxon>
        <taxon>Anthoathecata</taxon>
        <taxon>Aplanulata</taxon>
        <taxon>Hydridae</taxon>
        <taxon>Hydra</taxon>
    </lineage>
</organism>
<dbReference type="SUPFAM" id="SSF47616">
    <property type="entry name" value="GST C-terminal domain-like"/>
    <property type="match status" value="1"/>
</dbReference>
<evidence type="ECO:0000313" key="2">
    <source>
        <dbReference type="Proteomes" id="UP001652625"/>
    </source>
</evidence>
<dbReference type="PROSITE" id="PS50404">
    <property type="entry name" value="GST_NTER"/>
    <property type="match status" value="1"/>
</dbReference>
<feature type="domain" description="GST N-terminal" evidence="1">
    <location>
        <begin position="49"/>
        <end position="133"/>
    </location>
</feature>
<evidence type="ECO:0000259" key="1">
    <source>
        <dbReference type="PROSITE" id="PS50404"/>
    </source>
</evidence>
<dbReference type="InterPro" id="IPR004046">
    <property type="entry name" value="GST_C"/>
</dbReference>
<reference evidence="3" key="2">
    <citation type="submission" date="2025-08" db="UniProtKB">
        <authorList>
            <consortium name="RefSeq"/>
        </authorList>
    </citation>
    <scope>IDENTIFICATION</scope>
</reference>
<dbReference type="InterPro" id="IPR004045">
    <property type="entry name" value="Glutathione_S-Trfase_N"/>
</dbReference>
<keyword evidence="2" id="KW-1185">Reference proteome</keyword>
<protein>
    <submittedName>
        <fullName evidence="3">Glutathione S-transferase isoform X5</fullName>
    </submittedName>
</protein>
<sequence>MALTVVNCIFGIISIIATIIYSGRSSLFTQKLNELLHWKSGCNPISSVGNVTLHYFAAQGKAEAIRMLMVDQQIPFTETNYTEQTWPNAKYNGTATGLFTFGQVPAITTSKGLQFADSKVIIQVLGRSVGLDCDCADITKCDTIAAGVNDLYMNRSKVWNDPNFSYSTRNKFINDILFTWLGYFERLVPNSTSESDGIYFSSERLTWVDYLVFELIESNCDLISQTAVKQNNPDSVNEQDVVVNNYTKEDDEKYENIKDCQSLIENFPKLNTFYKSFRNRSRLKTYLNGNRHSLFIPLP</sequence>
<dbReference type="InterPro" id="IPR036249">
    <property type="entry name" value="Thioredoxin-like_sf"/>
</dbReference>
<dbReference type="InterPro" id="IPR036282">
    <property type="entry name" value="Glutathione-S-Trfase_C_sf"/>
</dbReference>
<dbReference type="Pfam" id="PF14497">
    <property type="entry name" value="GST_C_3"/>
    <property type="match status" value="1"/>
</dbReference>
<reference evidence="2" key="1">
    <citation type="submission" date="2025-05" db="UniProtKB">
        <authorList>
            <consortium name="RefSeq"/>
        </authorList>
    </citation>
    <scope>NUCLEOTIDE SEQUENCE [LARGE SCALE GENOMIC DNA]</scope>
</reference>
<dbReference type="RefSeq" id="XP_065647299.1">
    <property type="nucleotide sequence ID" value="XM_065791227.1"/>
</dbReference>
<dbReference type="InterPro" id="IPR050213">
    <property type="entry name" value="GST_superfamily"/>
</dbReference>
<dbReference type="Proteomes" id="UP001652625">
    <property type="component" value="Chromosome 02"/>
</dbReference>
<dbReference type="PANTHER" id="PTHR11571:SF141">
    <property type="entry name" value="GLUTATHIONE S-TRANSFERASE"/>
    <property type="match status" value="1"/>
</dbReference>
<name>A0ABM4BEB8_HYDVU</name>
<dbReference type="GeneID" id="100207134"/>
<dbReference type="Gene3D" id="3.40.30.10">
    <property type="entry name" value="Glutaredoxin"/>
    <property type="match status" value="1"/>
</dbReference>
<proteinExistence type="predicted"/>
<evidence type="ECO:0000313" key="3">
    <source>
        <dbReference type="RefSeq" id="XP_065647299.1"/>
    </source>
</evidence>
<accession>A0ABM4BEB8</accession>
<dbReference type="Gene3D" id="1.20.1050.10">
    <property type="match status" value="1"/>
</dbReference>
<dbReference type="PANTHER" id="PTHR11571">
    <property type="entry name" value="GLUTATHIONE S-TRANSFERASE"/>
    <property type="match status" value="1"/>
</dbReference>